<protein>
    <submittedName>
        <fullName evidence="3">Wsv321-like protein</fullName>
    </submittedName>
</protein>
<feature type="transmembrane region" description="Helical" evidence="2">
    <location>
        <begin position="21"/>
        <end position="41"/>
    </location>
</feature>
<organism evidence="3">
    <name type="scientific">Hemigrapsus takanoi nimavirus</name>
    <dbReference type="NCBI Taxonomy" id="2133792"/>
    <lineage>
        <taxon>Viruses</taxon>
        <taxon>Viruses incertae sedis</taxon>
        <taxon>Naldaviricetes</taxon>
        <taxon>Nimaviridae</taxon>
    </lineage>
</organism>
<feature type="compositionally biased region" description="Low complexity" evidence="1">
    <location>
        <begin position="108"/>
        <end position="136"/>
    </location>
</feature>
<feature type="compositionally biased region" description="Basic and acidic residues" evidence="1">
    <location>
        <begin position="137"/>
        <end position="149"/>
    </location>
</feature>
<sequence length="149" mass="16575">MQTRRISYMYLTKDKDKNRMGIFTLLILVTVAAVVFASLFVTNSNYLDTNINKDLDVLNYLGLRMEMTPSMRKRVNNLLIPNLCIQTRLSIINAETARLNDRSFTTDASSTVSNPAPSSTATTNPTASGSSDSTSSSREELMLPTLREI</sequence>
<accession>A0A401IP26</accession>
<name>A0A401IP26_9VIRU</name>
<comment type="caution">
    <text evidence="3">The sequence shown here is derived from an EMBL/GenBank/DDBJ whole genome shotgun (WGS) entry which is preliminary data.</text>
</comment>
<keyword evidence="2" id="KW-1133">Transmembrane helix</keyword>
<evidence type="ECO:0000256" key="2">
    <source>
        <dbReference type="SAM" id="Phobius"/>
    </source>
</evidence>
<evidence type="ECO:0000313" key="3">
    <source>
        <dbReference type="EMBL" id="GBG35350.1"/>
    </source>
</evidence>
<feature type="region of interest" description="Disordered" evidence="1">
    <location>
        <begin position="103"/>
        <end position="149"/>
    </location>
</feature>
<proteinExistence type="predicted"/>
<keyword evidence="2" id="KW-0472">Membrane</keyword>
<dbReference type="EMBL" id="BFCC01000001">
    <property type="protein sequence ID" value="GBG35350.1"/>
    <property type="molecule type" value="Genomic_DNA"/>
</dbReference>
<reference evidence="3" key="1">
    <citation type="journal article" date="2018" name="J. Virol.">
        <title>Crustacean Genome Exploration Reveals the Evolutionary Origin of White Spot Syndrome Virus.</title>
        <authorList>
            <person name="Kawato S."/>
            <person name="Shitara A."/>
            <person name="Wang Y."/>
            <person name="Nozaki R."/>
            <person name="Kondo H."/>
            <person name="Hirono I."/>
        </authorList>
    </citation>
    <scope>NUCLEOTIDE SEQUENCE</scope>
    <source>
        <strain evidence="3">TUMSAT-1</strain>
    </source>
</reference>
<evidence type="ECO:0000256" key="1">
    <source>
        <dbReference type="SAM" id="MobiDB-lite"/>
    </source>
</evidence>
<keyword evidence="2" id="KW-0812">Transmembrane</keyword>